<accession>A0A1R4F6S1</accession>
<dbReference type="AlphaFoldDB" id="A0A1R4F6S1"/>
<dbReference type="RefSeq" id="WP_087139259.1">
    <property type="nucleotide sequence ID" value="NZ_FUIE01000016.1"/>
</dbReference>
<dbReference type="CDD" id="cd05244">
    <property type="entry name" value="BVR-B_like_SDR_a"/>
    <property type="match status" value="1"/>
</dbReference>
<name>A0A1R4F6S1_BREDI</name>
<dbReference type="Proteomes" id="UP000195766">
    <property type="component" value="Unassembled WGS sequence"/>
</dbReference>
<dbReference type="Gene3D" id="3.40.50.720">
    <property type="entry name" value="NAD(P)-binding Rossmann-like Domain"/>
    <property type="match status" value="1"/>
</dbReference>
<evidence type="ECO:0000259" key="1">
    <source>
        <dbReference type="Pfam" id="PF13460"/>
    </source>
</evidence>
<dbReference type="InterPro" id="IPR051606">
    <property type="entry name" value="Polyketide_Oxido-like"/>
</dbReference>
<dbReference type="InterPro" id="IPR016040">
    <property type="entry name" value="NAD(P)-bd_dom"/>
</dbReference>
<dbReference type="SUPFAM" id="SSF51735">
    <property type="entry name" value="NAD(P)-binding Rossmann-fold domains"/>
    <property type="match status" value="1"/>
</dbReference>
<dbReference type="PANTHER" id="PTHR43355">
    <property type="entry name" value="FLAVIN REDUCTASE (NADPH)"/>
    <property type="match status" value="1"/>
</dbReference>
<evidence type="ECO:0000313" key="2">
    <source>
        <dbReference type="EMBL" id="SJM51604.1"/>
    </source>
</evidence>
<dbReference type="OrthoDB" id="7352421at2"/>
<dbReference type="PANTHER" id="PTHR43355:SF2">
    <property type="entry name" value="FLAVIN REDUCTASE (NADPH)"/>
    <property type="match status" value="1"/>
</dbReference>
<gene>
    <name evidence="2" type="ORF">FM111_02950</name>
</gene>
<sequence length="203" mass="21242">MNITVLGASGRVGSEIVKELARRGHQVTGVARQPDRVPAASGVTPVAGDVNQPASLAPALAGADAVVSAIMFVDSDPSLLIQAIKEAGVPRYLVVGGAGSLEIAPGQRLVDTPAFPEAYKAEALAGGRFLDALRTEPELNWTFLSPSALFDGSERTGVFRLGGDALLTDDQGNSRISFPDYAIAMADEIETPKHPRARFTVGY</sequence>
<feature type="domain" description="NAD(P)-binding" evidence="1">
    <location>
        <begin position="7"/>
        <end position="184"/>
    </location>
</feature>
<evidence type="ECO:0000313" key="3">
    <source>
        <dbReference type="Proteomes" id="UP000195766"/>
    </source>
</evidence>
<dbReference type="Pfam" id="PF13460">
    <property type="entry name" value="NAD_binding_10"/>
    <property type="match status" value="1"/>
</dbReference>
<organism evidence="2 3">
    <name type="scientific">Brevundimonas diminuta 3F5N</name>
    <dbReference type="NCBI Taxonomy" id="1255603"/>
    <lineage>
        <taxon>Bacteria</taxon>
        <taxon>Pseudomonadati</taxon>
        <taxon>Pseudomonadota</taxon>
        <taxon>Alphaproteobacteria</taxon>
        <taxon>Caulobacterales</taxon>
        <taxon>Caulobacteraceae</taxon>
        <taxon>Brevundimonas</taxon>
    </lineage>
</organism>
<protein>
    <submittedName>
        <fullName evidence="2">Rrf2-linked NADH-flavin reductase</fullName>
    </submittedName>
</protein>
<dbReference type="InterPro" id="IPR036291">
    <property type="entry name" value="NAD(P)-bd_dom_sf"/>
</dbReference>
<reference evidence="2 3" key="1">
    <citation type="submission" date="2017-02" db="EMBL/GenBank/DDBJ databases">
        <authorList>
            <person name="Peterson S.W."/>
        </authorList>
    </citation>
    <scope>NUCLEOTIDE SEQUENCE [LARGE SCALE GENOMIC DNA]</scope>
    <source>
        <strain evidence="2 3">3F5N</strain>
    </source>
</reference>
<dbReference type="EMBL" id="FUIE01000016">
    <property type="protein sequence ID" value="SJM51604.1"/>
    <property type="molecule type" value="Genomic_DNA"/>
</dbReference>
<dbReference type="GO" id="GO:0016646">
    <property type="term" value="F:oxidoreductase activity, acting on the CH-NH group of donors, NAD or NADP as acceptor"/>
    <property type="evidence" value="ECO:0007669"/>
    <property type="project" value="TreeGrafter"/>
</dbReference>
<proteinExistence type="predicted"/>